<feature type="transmembrane region" description="Helical" evidence="2">
    <location>
        <begin position="139"/>
        <end position="159"/>
    </location>
</feature>
<dbReference type="RefSeq" id="WP_133871872.1">
    <property type="nucleotide sequence ID" value="NZ_BOMD01000109.1"/>
</dbReference>
<feature type="transmembrane region" description="Helical" evidence="2">
    <location>
        <begin position="168"/>
        <end position="185"/>
    </location>
</feature>
<evidence type="ECO:0000256" key="2">
    <source>
        <dbReference type="SAM" id="Phobius"/>
    </source>
</evidence>
<evidence type="ECO:0000313" key="4">
    <source>
        <dbReference type="EMBL" id="TDO37215.1"/>
    </source>
</evidence>
<keyword evidence="5" id="KW-1185">Reference proteome</keyword>
<feature type="domain" description="Acyltransferase 3" evidence="3">
    <location>
        <begin position="7"/>
        <end position="332"/>
    </location>
</feature>
<feature type="compositionally biased region" description="Low complexity" evidence="1">
    <location>
        <begin position="369"/>
        <end position="378"/>
    </location>
</feature>
<evidence type="ECO:0000259" key="3">
    <source>
        <dbReference type="Pfam" id="PF01757"/>
    </source>
</evidence>
<evidence type="ECO:0000256" key="1">
    <source>
        <dbReference type="SAM" id="MobiDB-lite"/>
    </source>
</evidence>
<dbReference type="AlphaFoldDB" id="A0A4R6JRD9"/>
<dbReference type="GO" id="GO:0016747">
    <property type="term" value="F:acyltransferase activity, transferring groups other than amino-acyl groups"/>
    <property type="evidence" value="ECO:0007669"/>
    <property type="project" value="InterPro"/>
</dbReference>
<feature type="transmembrane region" description="Helical" evidence="2">
    <location>
        <begin position="86"/>
        <end position="106"/>
    </location>
</feature>
<dbReference type="Proteomes" id="UP000294901">
    <property type="component" value="Unassembled WGS sequence"/>
</dbReference>
<dbReference type="OrthoDB" id="9807745at2"/>
<protein>
    <submittedName>
        <fullName evidence="4">Peptidoglycan/LPS O-acetylase OafA/YrhL</fullName>
    </submittedName>
</protein>
<organism evidence="4 5">
    <name type="scientific">Paractinoplanes brasiliensis</name>
    <dbReference type="NCBI Taxonomy" id="52695"/>
    <lineage>
        <taxon>Bacteria</taxon>
        <taxon>Bacillati</taxon>
        <taxon>Actinomycetota</taxon>
        <taxon>Actinomycetes</taxon>
        <taxon>Micromonosporales</taxon>
        <taxon>Micromonosporaceae</taxon>
        <taxon>Paractinoplanes</taxon>
    </lineage>
</organism>
<dbReference type="GO" id="GO:0009103">
    <property type="term" value="P:lipopolysaccharide biosynthetic process"/>
    <property type="evidence" value="ECO:0007669"/>
    <property type="project" value="TreeGrafter"/>
</dbReference>
<feature type="transmembrane region" description="Helical" evidence="2">
    <location>
        <begin position="313"/>
        <end position="335"/>
    </location>
</feature>
<feature type="transmembrane region" description="Helical" evidence="2">
    <location>
        <begin position="44"/>
        <end position="66"/>
    </location>
</feature>
<keyword evidence="2" id="KW-1133">Transmembrane helix</keyword>
<proteinExistence type="predicted"/>
<dbReference type="PANTHER" id="PTHR23028">
    <property type="entry name" value="ACETYLTRANSFERASE"/>
    <property type="match status" value="1"/>
</dbReference>
<gene>
    <name evidence="4" type="ORF">C8E87_0823</name>
</gene>
<dbReference type="EMBL" id="SNWR01000001">
    <property type="protein sequence ID" value="TDO37215.1"/>
    <property type="molecule type" value="Genomic_DNA"/>
</dbReference>
<dbReference type="InterPro" id="IPR050879">
    <property type="entry name" value="Acyltransferase_3"/>
</dbReference>
<dbReference type="Pfam" id="PF01757">
    <property type="entry name" value="Acyl_transf_3"/>
    <property type="match status" value="1"/>
</dbReference>
<keyword evidence="2" id="KW-0812">Transmembrane</keyword>
<keyword evidence="2" id="KW-0472">Membrane</keyword>
<dbReference type="GO" id="GO:0016020">
    <property type="term" value="C:membrane"/>
    <property type="evidence" value="ECO:0007669"/>
    <property type="project" value="TreeGrafter"/>
</dbReference>
<dbReference type="InterPro" id="IPR002656">
    <property type="entry name" value="Acyl_transf_3_dom"/>
</dbReference>
<evidence type="ECO:0000313" key="5">
    <source>
        <dbReference type="Proteomes" id="UP000294901"/>
    </source>
</evidence>
<feature type="compositionally biased region" description="Pro residues" evidence="1">
    <location>
        <begin position="358"/>
        <end position="368"/>
    </location>
</feature>
<comment type="caution">
    <text evidence="4">The sequence shown here is derived from an EMBL/GenBank/DDBJ whole genome shotgun (WGS) entry which is preliminary data.</text>
</comment>
<dbReference type="PANTHER" id="PTHR23028:SF53">
    <property type="entry name" value="ACYL_TRANSF_3 DOMAIN-CONTAINING PROTEIN"/>
    <property type="match status" value="1"/>
</dbReference>
<sequence>MRRPRLAAIDGLRLLAALAVLAFHYTVAWRIDGERVPEHFLPTTVHVTVYGFLGVELFFLISGFVIGMSSWGRTLGQFFVSRVSRLFPAFWVAVVLTGVVAMAYPLRGGVTDGGRPSVIDILVNLTMLPQPLGHHPVDGVYWTLLVELKFYLIMALVLARGGLTYQRAVLLCAVWMTVAVFVPTLDSPALTALTISDFAPYFIGGLALYLIHGFGPTPLLYCITGFAWLVCLSRVDDRLGEMRSGFPVPSWPGLLIVTLSYAALLLIALGHTDRIQWRWLTVAGALTYPLYLLHSRLGHTAIRAAYEHTTAPVWLMIAATTLLMLGLAWLVHRYVERPLSRRLRGMTLTPREASSPGTAPPGTAPPGTAPAGTAPPGAVRIPGQLVGSSVRVP</sequence>
<feature type="transmembrane region" description="Helical" evidence="2">
    <location>
        <begin position="218"/>
        <end position="235"/>
    </location>
</feature>
<feature type="transmembrane region" description="Helical" evidence="2">
    <location>
        <begin position="250"/>
        <end position="270"/>
    </location>
</feature>
<accession>A0A4R6JRD9</accession>
<reference evidence="4 5" key="1">
    <citation type="submission" date="2019-03" db="EMBL/GenBank/DDBJ databases">
        <title>Sequencing the genomes of 1000 actinobacteria strains.</title>
        <authorList>
            <person name="Klenk H.-P."/>
        </authorList>
    </citation>
    <scope>NUCLEOTIDE SEQUENCE [LARGE SCALE GENOMIC DNA]</scope>
    <source>
        <strain evidence="4 5">DSM 43805</strain>
    </source>
</reference>
<name>A0A4R6JRD9_9ACTN</name>
<feature type="region of interest" description="Disordered" evidence="1">
    <location>
        <begin position="345"/>
        <end position="393"/>
    </location>
</feature>